<evidence type="ECO:0008006" key="3">
    <source>
        <dbReference type="Google" id="ProtNLM"/>
    </source>
</evidence>
<proteinExistence type="predicted"/>
<dbReference type="KEGG" id="cheb:HH215_34735"/>
<sequence length="437" mass="49867">MGRFYTVRKQDGHWNFSDDTGKPFYSLGVNCFSYGPDVPLQANPERQYGGDGNWYGNWAERKLDEVWSIGFNTLGAWHSPYFMNKSIPKTIEIRCSRQAKKVNKGWGGFPDVFDPSFAASIHAEMVDVYYQKGMNVAEDRSLVGVFLDNELRWFGTGGQWGFTDPGPGKNDTNLAEDYILLPGDAAGKRAWVDYLRERYSTIEKLNETWQAEYGGFDELAYRTEYRTAEDVYEQDKLGFVRLIAETYFRTTTSILRMYDRNHLILGCRELGSSVPDFVLEAMKDYVDVISVNFYSMTLPYSWLERVHETTGKPIMVTEFCFGVAGEAGFRTVTNGAQRAEVPNQRRRGECYRDFVTEATAKPYIVGMHWFAMYDFYDSNGLTGNYGLYDGQDRLWEEFAEAVRITHRGALLGKTGETAFRTWRTGAATGTEGGGRHE</sequence>
<dbReference type="InterPro" id="IPR017853">
    <property type="entry name" value="GH"/>
</dbReference>
<dbReference type="AlphaFoldDB" id="A0A7Z2ZRA5"/>
<protein>
    <recommendedName>
        <fullName evidence="3">Beta-agarase</fullName>
    </recommendedName>
</protein>
<dbReference type="Gene3D" id="3.20.20.80">
    <property type="entry name" value="Glycosidases"/>
    <property type="match status" value="1"/>
</dbReference>
<dbReference type="SUPFAM" id="SSF51445">
    <property type="entry name" value="(Trans)glycosidases"/>
    <property type="match status" value="1"/>
</dbReference>
<evidence type="ECO:0000313" key="1">
    <source>
        <dbReference type="EMBL" id="QJD87847.1"/>
    </source>
</evidence>
<dbReference type="Proteomes" id="UP000502248">
    <property type="component" value="Chromosome"/>
</dbReference>
<name>A0A7Z2ZRA5_9BACL</name>
<gene>
    <name evidence="1" type="ORF">HH215_34735</name>
</gene>
<keyword evidence="2" id="KW-1185">Reference proteome</keyword>
<organism evidence="1 2">
    <name type="scientific">Cohnella herbarum</name>
    <dbReference type="NCBI Taxonomy" id="2728023"/>
    <lineage>
        <taxon>Bacteria</taxon>
        <taxon>Bacillati</taxon>
        <taxon>Bacillota</taxon>
        <taxon>Bacilli</taxon>
        <taxon>Bacillales</taxon>
        <taxon>Paenibacillaceae</taxon>
        <taxon>Cohnella</taxon>
    </lineage>
</organism>
<reference evidence="1 2" key="1">
    <citation type="submission" date="2020-04" db="EMBL/GenBank/DDBJ databases">
        <title>Genome sequencing of novel species.</title>
        <authorList>
            <person name="Heo J."/>
            <person name="Kim S.-J."/>
            <person name="Kim J.-S."/>
            <person name="Hong S.-B."/>
            <person name="Kwon S.-W."/>
        </authorList>
    </citation>
    <scope>NUCLEOTIDE SEQUENCE [LARGE SCALE GENOMIC DNA]</scope>
    <source>
        <strain evidence="1 2">MFER-1</strain>
    </source>
</reference>
<dbReference type="EMBL" id="CP051680">
    <property type="protein sequence ID" value="QJD87847.1"/>
    <property type="molecule type" value="Genomic_DNA"/>
</dbReference>
<accession>A0A7Z2ZRA5</accession>
<dbReference type="RefSeq" id="WP_169284089.1">
    <property type="nucleotide sequence ID" value="NZ_CP051680.1"/>
</dbReference>
<evidence type="ECO:0000313" key="2">
    <source>
        <dbReference type="Proteomes" id="UP000502248"/>
    </source>
</evidence>